<dbReference type="OrthoDB" id="3984062at2759"/>
<proteinExistence type="predicted"/>
<feature type="transmembrane region" description="Helical" evidence="1">
    <location>
        <begin position="26"/>
        <end position="44"/>
    </location>
</feature>
<keyword evidence="1" id="KW-0472">Membrane</keyword>
<keyword evidence="3" id="KW-1185">Reference proteome</keyword>
<gene>
    <name evidence="2" type="ORF">CANINC_000072</name>
</gene>
<evidence type="ECO:0000313" key="2">
    <source>
        <dbReference type="EMBL" id="TID31361.1"/>
    </source>
</evidence>
<protein>
    <submittedName>
        <fullName evidence="2">Uncharacterized protein</fullName>
    </submittedName>
</protein>
<accession>A0A4T0X749</accession>
<keyword evidence="1" id="KW-0812">Transmembrane</keyword>
<dbReference type="Proteomes" id="UP000307173">
    <property type="component" value="Unassembled WGS sequence"/>
</dbReference>
<comment type="caution">
    <text evidence="2">The sequence shown here is derived from an EMBL/GenBank/DDBJ whole genome shotgun (WGS) entry which is preliminary data.</text>
</comment>
<dbReference type="AlphaFoldDB" id="A0A4T0X749"/>
<evidence type="ECO:0000256" key="1">
    <source>
        <dbReference type="SAM" id="Phobius"/>
    </source>
</evidence>
<reference evidence="2 3" key="1">
    <citation type="journal article" date="2019" name="Front. Genet.">
        <title>Whole-Genome Sequencing of the Opportunistic Yeast Pathogen Candida inconspicua Uncovers Its Hybrid Origin.</title>
        <authorList>
            <person name="Mixao V."/>
            <person name="Hansen A.P."/>
            <person name="Saus E."/>
            <person name="Boekhout T."/>
            <person name="Lass-Florl C."/>
            <person name="Gabaldon T."/>
        </authorList>
    </citation>
    <scope>NUCLEOTIDE SEQUENCE [LARGE SCALE GENOMIC DNA]</scope>
    <source>
        <strain evidence="2 3">CBS 180</strain>
    </source>
</reference>
<sequence length="74" mass="8282">MSHGAFNPKWVTPPSGGWFHTPKNHHVNGIIAFAGFFTILYGFYRQAESNTINPREAYSLETVAKWDAASKAKN</sequence>
<evidence type="ECO:0000313" key="3">
    <source>
        <dbReference type="Proteomes" id="UP000307173"/>
    </source>
</evidence>
<keyword evidence="1" id="KW-1133">Transmembrane helix</keyword>
<organism evidence="2 3">
    <name type="scientific">Pichia inconspicua</name>
    <dbReference type="NCBI Taxonomy" id="52247"/>
    <lineage>
        <taxon>Eukaryota</taxon>
        <taxon>Fungi</taxon>
        <taxon>Dikarya</taxon>
        <taxon>Ascomycota</taxon>
        <taxon>Saccharomycotina</taxon>
        <taxon>Pichiomycetes</taxon>
        <taxon>Pichiales</taxon>
        <taxon>Pichiaceae</taxon>
        <taxon>Pichia</taxon>
    </lineage>
</organism>
<name>A0A4T0X749_9ASCO</name>
<dbReference type="EMBL" id="SELW01000012">
    <property type="protein sequence ID" value="TID31361.1"/>
    <property type="molecule type" value="Genomic_DNA"/>
</dbReference>